<proteinExistence type="predicted"/>
<evidence type="ECO:0000313" key="4">
    <source>
        <dbReference type="Proteomes" id="UP000298138"/>
    </source>
</evidence>
<dbReference type="AlphaFoldDB" id="A0A4S2MXF4"/>
<dbReference type="InParanoid" id="A0A4S2MXF4"/>
<sequence>MPRKSKSKTSRDSMGRRKCRGYVESQDLGRVTGTLVEEEMLGDPHEAWFSGDEAPSSSSSSGASLPPSPASSSTTRHAKKVKTPSRPTTSPKPGQHGRPLTPPSTTQPPHYAAISYPLSPPTSPKATPKRSSTLKTRFQLPISPPATPPASPALRVRSSTVSSTSSIASIQSPSSAVAPSQPPRQLRRRVSEYALPPPYTPSPEYLIPNVFPTEYHYEDTTEEDEEMQRRVDIANIVLSVVMAIGAAGLAVSFLGDKRREGLQRQVEDILGIGKKLGLGMEWGEWGEWVGRGVGMAHVVKKVEKWVW</sequence>
<feature type="compositionally biased region" description="Low complexity" evidence="1">
    <location>
        <begin position="152"/>
        <end position="179"/>
    </location>
</feature>
<protein>
    <submittedName>
        <fullName evidence="3">Uncharacterized protein</fullName>
    </submittedName>
</protein>
<feature type="transmembrane region" description="Helical" evidence="2">
    <location>
        <begin position="233"/>
        <end position="254"/>
    </location>
</feature>
<accession>A0A4S2MXF4</accession>
<evidence type="ECO:0000256" key="2">
    <source>
        <dbReference type="SAM" id="Phobius"/>
    </source>
</evidence>
<keyword evidence="2" id="KW-0812">Transmembrane</keyword>
<organism evidence="3 4">
    <name type="scientific">Ascodesmis nigricans</name>
    <dbReference type="NCBI Taxonomy" id="341454"/>
    <lineage>
        <taxon>Eukaryota</taxon>
        <taxon>Fungi</taxon>
        <taxon>Dikarya</taxon>
        <taxon>Ascomycota</taxon>
        <taxon>Pezizomycotina</taxon>
        <taxon>Pezizomycetes</taxon>
        <taxon>Pezizales</taxon>
        <taxon>Ascodesmidaceae</taxon>
        <taxon>Ascodesmis</taxon>
    </lineage>
</organism>
<name>A0A4S2MXF4_9PEZI</name>
<evidence type="ECO:0000313" key="3">
    <source>
        <dbReference type="EMBL" id="TGZ81256.1"/>
    </source>
</evidence>
<feature type="compositionally biased region" description="Low complexity" evidence="1">
    <location>
        <begin position="54"/>
        <end position="73"/>
    </location>
</feature>
<keyword evidence="4" id="KW-1185">Reference proteome</keyword>
<keyword evidence="2" id="KW-0472">Membrane</keyword>
<dbReference type="Proteomes" id="UP000298138">
    <property type="component" value="Unassembled WGS sequence"/>
</dbReference>
<feature type="compositionally biased region" description="Low complexity" evidence="1">
    <location>
        <begin position="84"/>
        <end position="93"/>
    </location>
</feature>
<feature type="compositionally biased region" description="Pro residues" evidence="1">
    <location>
        <begin position="142"/>
        <end position="151"/>
    </location>
</feature>
<reference evidence="3 4" key="1">
    <citation type="submission" date="2019-04" db="EMBL/GenBank/DDBJ databases">
        <title>Comparative genomics and transcriptomics to analyze fruiting body development in filamentous ascomycetes.</title>
        <authorList>
            <consortium name="DOE Joint Genome Institute"/>
            <person name="Lutkenhaus R."/>
            <person name="Traeger S."/>
            <person name="Breuer J."/>
            <person name="Kuo A."/>
            <person name="Lipzen A."/>
            <person name="Pangilinan J."/>
            <person name="Dilworth D."/>
            <person name="Sandor L."/>
            <person name="Poggeler S."/>
            <person name="Barry K."/>
            <person name="Grigoriev I.V."/>
            <person name="Nowrousian M."/>
        </authorList>
    </citation>
    <scope>NUCLEOTIDE SEQUENCE [LARGE SCALE GENOMIC DNA]</scope>
    <source>
        <strain evidence="3 4">CBS 389.68</strain>
    </source>
</reference>
<feature type="region of interest" description="Disordered" evidence="1">
    <location>
        <begin position="1"/>
        <end position="185"/>
    </location>
</feature>
<dbReference type="EMBL" id="ML220120">
    <property type="protein sequence ID" value="TGZ81256.1"/>
    <property type="molecule type" value="Genomic_DNA"/>
</dbReference>
<keyword evidence="2" id="KW-1133">Transmembrane helix</keyword>
<evidence type="ECO:0000256" key="1">
    <source>
        <dbReference type="SAM" id="MobiDB-lite"/>
    </source>
</evidence>
<gene>
    <name evidence="3" type="ORF">EX30DRAFT_371612</name>
</gene>